<evidence type="ECO:0000256" key="4">
    <source>
        <dbReference type="ARBA" id="ARBA00022729"/>
    </source>
</evidence>
<gene>
    <name evidence="10" type="primary">gerBC</name>
    <name evidence="10" type="ORF">SPTER_48390</name>
</gene>
<protein>
    <submittedName>
        <fullName evidence="10">Spore germination protein B3</fullName>
    </submittedName>
</protein>
<feature type="domain" description="Spore germination protein N-terminal" evidence="9">
    <location>
        <begin position="32"/>
        <end position="198"/>
    </location>
</feature>
<evidence type="ECO:0000256" key="5">
    <source>
        <dbReference type="ARBA" id="ARBA00023136"/>
    </source>
</evidence>
<dbReference type="AlphaFoldDB" id="A0A517E174"/>
<evidence type="ECO:0000259" key="9">
    <source>
        <dbReference type="Pfam" id="PF25198"/>
    </source>
</evidence>
<dbReference type="InterPro" id="IPR057336">
    <property type="entry name" value="GerAC_N"/>
</dbReference>
<keyword evidence="3" id="KW-0309">Germination</keyword>
<evidence type="ECO:0000259" key="8">
    <source>
        <dbReference type="Pfam" id="PF05504"/>
    </source>
</evidence>
<keyword evidence="6" id="KW-0564">Palmitate</keyword>
<dbReference type="InterPro" id="IPR038501">
    <property type="entry name" value="Spore_GerAC_C_sf"/>
</dbReference>
<dbReference type="PROSITE" id="PS51257">
    <property type="entry name" value="PROKAR_LIPOPROTEIN"/>
    <property type="match status" value="1"/>
</dbReference>
<evidence type="ECO:0000256" key="1">
    <source>
        <dbReference type="ARBA" id="ARBA00004635"/>
    </source>
</evidence>
<sequence>MKVLLFPRRVGRILALWLLLTALCLMLTGCWDRRELQDRHFALAVAIDVADGTISAAENFVQPYGGKLFRMSVELLDFEPSQSERGSLSPIKTYVVTNAGRSFFEMNRDMISQLGKPISWEHIQVIVISEAALAAGGLDQLIDWFLRDNEMRWRMRLYVTPGEARPVIQFKPPSGEPAGIFLANAARNYFRNPHIVGIQDVGFTAVSLDKNSPLVLPKVELTDDILKLGGTAVIDKTGKLAAYLNEYETMADKIIIGLERGAVITTPCSEHPDYIFAYELFRHDTRLHAHVDGDNIYYTLDITMYGNIAEMQRCPEPHMHVSDNPAYAQKLERQFAQEVKQMVEHGIKVHQDMGIDVLFFGRRLKISHPRKWEAVKERWDKEIFPKIPVIISVNMNINGVGEHK</sequence>
<dbReference type="Proteomes" id="UP000320776">
    <property type="component" value="Chromosome"/>
</dbReference>
<keyword evidence="5" id="KW-0472">Membrane</keyword>
<dbReference type="Pfam" id="PF25198">
    <property type="entry name" value="Spore_GerAC_N"/>
    <property type="match status" value="1"/>
</dbReference>
<dbReference type="Pfam" id="PF05504">
    <property type="entry name" value="Spore_GerAC"/>
    <property type="match status" value="1"/>
</dbReference>
<comment type="subcellular location">
    <subcellularLocation>
        <location evidence="1">Membrane</location>
        <topology evidence="1">Lipid-anchor</topology>
    </subcellularLocation>
</comment>
<dbReference type="GO" id="GO:0009847">
    <property type="term" value="P:spore germination"/>
    <property type="evidence" value="ECO:0007669"/>
    <property type="project" value="InterPro"/>
</dbReference>
<keyword evidence="4" id="KW-0732">Signal</keyword>
<dbReference type="EMBL" id="CP036259">
    <property type="protein sequence ID" value="QDR83355.1"/>
    <property type="molecule type" value="Genomic_DNA"/>
</dbReference>
<evidence type="ECO:0000256" key="7">
    <source>
        <dbReference type="ARBA" id="ARBA00023288"/>
    </source>
</evidence>
<comment type="similarity">
    <text evidence="2">Belongs to the GerABKC lipoprotein family.</text>
</comment>
<dbReference type="InterPro" id="IPR008844">
    <property type="entry name" value="Spore_GerAC-like"/>
</dbReference>
<dbReference type="GO" id="GO:0016020">
    <property type="term" value="C:membrane"/>
    <property type="evidence" value="ECO:0007669"/>
    <property type="project" value="UniProtKB-SubCell"/>
</dbReference>
<dbReference type="Gene3D" id="3.30.300.210">
    <property type="entry name" value="Nutrient germinant receptor protein C, domain 3"/>
    <property type="match status" value="1"/>
</dbReference>
<feature type="domain" description="Spore germination GerAC-like C-terminal" evidence="8">
    <location>
        <begin position="230"/>
        <end position="401"/>
    </location>
</feature>
<evidence type="ECO:0000256" key="6">
    <source>
        <dbReference type="ARBA" id="ARBA00023139"/>
    </source>
</evidence>
<name>A0A517E174_9FIRM</name>
<accession>A0A517E174</accession>
<dbReference type="KEGG" id="sted:SPTER_48390"/>
<evidence type="ECO:0000256" key="2">
    <source>
        <dbReference type="ARBA" id="ARBA00007886"/>
    </source>
</evidence>
<evidence type="ECO:0000313" key="11">
    <source>
        <dbReference type="Proteomes" id="UP000320776"/>
    </source>
</evidence>
<evidence type="ECO:0000313" key="10">
    <source>
        <dbReference type="EMBL" id="QDR83355.1"/>
    </source>
</evidence>
<dbReference type="PANTHER" id="PTHR35789:SF1">
    <property type="entry name" value="SPORE GERMINATION PROTEIN B3"/>
    <property type="match status" value="1"/>
</dbReference>
<dbReference type="InterPro" id="IPR046953">
    <property type="entry name" value="Spore_GerAC-like_C"/>
</dbReference>
<dbReference type="NCBIfam" id="TIGR02887">
    <property type="entry name" value="spore_ger_x_C"/>
    <property type="match status" value="1"/>
</dbReference>
<keyword evidence="7" id="KW-0449">Lipoprotein</keyword>
<dbReference type="OrthoDB" id="9816067at2"/>
<dbReference type="RefSeq" id="WP_144352643.1">
    <property type="nucleotide sequence ID" value="NZ_CP036259.1"/>
</dbReference>
<organism evidence="10 11">
    <name type="scientific">Sporomusa termitida</name>
    <dbReference type="NCBI Taxonomy" id="2377"/>
    <lineage>
        <taxon>Bacteria</taxon>
        <taxon>Bacillati</taxon>
        <taxon>Bacillota</taxon>
        <taxon>Negativicutes</taxon>
        <taxon>Selenomonadales</taxon>
        <taxon>Sporomusaceae</taxon>
        <taxon>Sporomusa</taxon>
    </lineage>
</organism>
<dbReference type="PANTHER" id="PTHR35789">
    <property type="entry name" value="SPORE GERMINATION PROTEIN B3"/>
    <property type="match status" value="1"/>
</dbReference>
<keyword evidence="11" id="KW-1185">Reference proteome</keyword>
<reference evidence="10 11" key="1">
    <citation type="submission" date="2019-02" db="EMBL/GenBank/DDBJ databases">
        <title>Closed genome of Sporomusa termitida DSM 4440.</title>
        <authorList>
            <person name="Poehlein A."/>
            <person name="Daniel R."/>
        </authorList>
    </citation>
    <scope>NUCLEOTIDE SEQUENCE [LARGE SCALE GENOMIC DNA]</scope>
    <source>
        <strain evidence="10 11">DSM 4440</strain>
    </source>
</reference>
<evidence type="ECO:0000256" key="3">
    <source>
        <dbReference type="ARBA" id="ARBA00022544"/>
    </source>
</evidence>
<proteinExistence type="inferred from homology"/>